<reference evidence="1" key="1">
    <citation type="submission" date="2020-08" db="EMBL/GenBank/DDBJ databases">
        <title>Genome public.</title>
        <authorList>
            <person name="Liu C."/>
            <person name="Sun Q."/>
        </authorList>
    </citation>
    <scope>NUCLEOTIDE SEQUENCE</scope>
    <source>
        <strain evidence="1">NSJ-12</strain>
    </source>
</reference>
<organism evidence="1 2">
    <name type="scientific">Zhenhengia yiwuensis</name>
    <dbReference type="NCBI Taxonomy" id="2763666"/>
    <lineage>
        <taxon>Bacteria</taxon>
        <taxon>Bacillati</taxon>
        <taxon>Bacillota</taxon>
        <taxon>Clostridia</taxon>
        <taxon>Lachnospirales</taxon>
        <taxon>Lachnospiraceae</taxon>
        <taxon>Zhenhengia</taxon>
    </lineage>
</organism>
<dbReference type="AlphaFoldDB" id="A0A926EH69"/>
<evidence type="ECO:0000313" key="2">
    <source>
        <dbReference type="Proteomes" id="UP000655830"/>
    </source>
</evidence>
<name>A0A926EH69_9FIRM</name>
<protein>
    <submittedName>
        <fullName evidence="1">Uncharacterized protein</fullName>
    </submittedName>
</protein>
<proteinExistence type="predicted"/>
<dbReference type="Proteomes" id="UP000655830">
    <property type="component" value="Unassembled WGS sequence"/>
</dbReference>
<keyword evidence="2" id="KW-1185">Reference proteome</keyword>
<sequence>MANYLRCKNCGYDLYGPEYLSNAIDPFAYSSDAYYPSTALLNLSTKPDSEIECPFCHAKGNWGH</sequence>
<evidence type="ECO:0000313" key="1">
    <source>
        <dbReference type="EMBL" id="MBC8578043.1"/>
    </source>
</evidence>
<dbReference type="RefSeq" id="WP_177671210.1">
    <property type="nucleotide sequence ID" value="NZ_JACRSY010000001.1"/>
</dbReference>
<comment type="caution">
    <text evidence="1">The sequence shown here is derived from an EMBL/GenBank/DDBJ whole genome shotgun (WGS) entry which is preliminary data.</text>
</comment>
<gene>
    <name evidence="1" type="ORF">H8718_00630</name>
</gene>
<dbReference type="EMBL" id="JACRSY010000001">
    <property type="protein sequence ID" value="MBC8578043.1"/>
    <property type="molecule type" value="Genomic_DNA"/>
</dbReference>
<accession>A0A926EH69</accession>